<keyword evidence="2" id="KW-0472">Membrane</keyword>
<feature type="compositionally biased region" description="Polar residues" evidence="1">
    <location>
        <begin position="93"/>
        <end position="108"/>
    </location>
</feature>
<evidence type="ECO:0000313" key="4">
    <source>
        <dbReference type="Proteomes" id="UP000006813"/>
    </source>
</evidence>
<dbReference type="EMBL" id="JH171307">
    <property type="protein sequence ID" value="EHB11330.1"/>
    <property type="molecule type" value="Genomic_DNA"/>
</dbReference>
<dbReference type="GO" id="GO:0007342">
    <property type="term" value="P:fusion of sperm to egg plasma membrane involved in single fertilization"/>
    <property type="evidence" value="ECO:0007669"/>
    <property type="project" value="InterPro"/>
</dbReference>
<dbReference type="PANTHER" id="PTHR36874">
    <property type="entry name" value="EQUATORIN"/>
    <property type="match status" value="1"/>
</dbReference>
<keyword evidence="2" id="KW-0812">Transmembrane</keyword>
<evidence type="ECO:0000313" key="3">
    <source>
        <dbReference type="EMBL" id="EHB11330.1"/>
    </source>
</evidence>
<dbReference type="GO" id="GO:0006897">
    <property type="term" value="P:endocytosis"/>
    <property type="evidence" value="ECO:0007669"/>
    <property type="project" value="InterPro"/>
</dbReference>
<gene>
    <name evidence="3" type="ORF">GW7_16123</name>
</gene>
<evidence type="ECO:0000256" key="2">
    <source>
        <dbReference type="SAM" id="Phobius"/>
    </source>
</evidence>
<dbReference type="InterPro" id="IPR029282">
    <property type="entry name" value="Eqtn/Afaf"/>
</dbReference>
<dbReference type="PANTHER" id="PTHR36874:SF1">
    <property type="entry name" value="EQUATORIN"/>
    <property type="match status" value="1"/>
</dbReference>
<dbReference type="Proteomes" id="UP000006813">
    <property type="component" value="Unassembled WGS sequence"/>
</dbReference>
<dbReference type="Pfam" id="PF15339">
    <property type="entry name" value="Afaf"/>
    <property type="match status" value="1"/>
</dbReference>
<keyword evidence="2" id="KW-1133">Transmembrane helix</keyword>
<dbReference type="InParanoid" id="G5BPW9"/>
<evidence type="ECO:0000256" key="1">
    <source>
        <dbReference type="SAM" id="MobiDB-lite"/>
    </source>
</evidence>
<feature type="transmembrane region" description="Helical" evidence="2">
    <location>
        <begin position="33"/>
        <end position="57"/>
    </location>
</feature>
<reference evidence="3 4" key="1">
    <citation type="journal article" date="2011" name="Nature">
        <title>Genome sequencing reveals insights into physiology and longevity of the naked mole rat.</title>
        <authorList>
            <person name="Kim E.B."/>
            <person name="Fang X."/>
            <person name="Fushan A.A."/>
            <person name="Huang Z."/>
            <person name="Lobanov A.V."/>
            <person name="Han L."/>
            <person name="Marino S.M."/>
            <person name="Sun X."/>
            <person name="Turanov A.A."/>
            <person name="Yang P."/>
            <person name="Yim S.H."/>
            <person name="Zhao X."/>
            <person name="Kasaikina M.V."/>
            <person name="Stoletzki N."/>
            <person name="Peng C."/>
            <person name="Polak P."/>
            <person name="Xiong Z."/>
            <person name="Kiezun A."/>
            <person name="Zhu Y."/>
            <person name="Chen Y."/>
            <person name="Kryukov G.V."/>
            <person name="Zhang Q."/>
            <person name="Peshkin L."/>
            <person name="Yang L."/>
            <person name="Bronson R.T."/>
            <person name="Buffenstein R."/>
            <person name="Wang B."/>
            <person name="Han C."/>
            <person name="Li Q."/>
            <person name="Chen L."/>
            <person name="Zhao W."/>
            <person name="Sunyaev S.R."/>
            <person name="Park T.J."/>
            <person name="Zhang G."/>
            <person name="Wang J."/>
            <person name="Gladyshev V.N."/>
        </authorList>
    </citation>
    <scope>NUCLEOTIDE SEQUENCE [LARGE SCALE GENOMIC DNA]</scope>
</reference>
<accession>G5BPW9</accession>
<dbReference type="GO" id="GO:0002081">
    <property type="term" value="C:outer acrosomal membrane"/>
    <property type="evidence" value="ECO:0007669"/>
    <property type="project" value="TreeGrafter"/>
</dbReference>
<sequence length="156" mass="16969">MVSLQSPGSDVNTSSIIKKEENQSDLQHLKLTLILGITLMTLIILVTLVAFCVATLFKLKNLSSKRSKSQYSVNPELAALSYFHPSIGVSDTSFSNSAESSMWDTSSSDLRKSTSRKLKSQNTSDLTSTGSEDSGVNDQLDSLISEESIEEISIDK</sequence>
<dbReference type="STRING" id="10181.G5BPW9"/>
<proteinExistence type="predicted"/>
<dbReference type="GO" id="GO:0060478">
    <property type="term" value="P:acrosomal vesicle exocytosis"/>
    <property type="evidence" value="ECO:0007669"/>
    <property type="project" value="InterPro"/>
</dbReference>
<dbReference type="GO" id="GO:0005886">
    <property type="term" value="C:plasma membrane"/>
    <property type="evidence" value="ECO:0007669"/>
    <property type="project" value="InterPro"/>
</dbReference>
<protein>
    <submittedName>
        <fullName evidence="3">Acrosome formation-associated factor</fullName>
    </submittedName>
</protein>
<organism evidence="3 4">
    <name type="scientific">Heterocephalus glaber</name>
    <name type="common">Naked mole rat</name>
    <dbReference type="NCBI Taxonomy" id="10181"/>
    <lineage>
        <taxon>Eukaryota</taxon>
        <taxon>Metazoa</taxon>
        <taxon>Chordata</taxon>
        <taxon>Craniata</taxon>
        <taxon>Vertebrata</taxon>
        <taxon>Euteleostomi</taxon>
        <taxon>Mammalia</taxon>
        <taxon>Eutheria</taxon>
        <taxon>Euarchontoglires</taxon>
        <taxon>Glires</taxon>
        <taxon>Rodentia</taxon>
        <taxon>Hystricomorpha</taxon>
        <taxon>Bathyergidae</taxon>
        <taxon>Heterocephalus</taxon>
    </lineage>
</organism>
<feature type="compositionally biased region" description="Polar residues" evidence="1">
    <location>
        <begin position="120"/>
        <end position="139"/>
    </location>
</feature>
<feature type="region of interest" description="Disordered" evidence="1">
    <location>
        <begin position="93"/>
        <end position="140"/>
    </location>
</feature>
<name>G5BPW9_HETGA</name>
<dbReference type="AlphaFoldDB" id="G5BPW9"/>
<dbReference type="GO" id="GO:0002079">
    <property type="term" value="C:inner acrosomal membrane"/>
    <property type="evidence" value="ECO:0007669"/>
    <property type="project" value="TreeGrafter"/>
</dbReference>